<comment type="caution">
    <text evidence="2">The sequence shown here is derived from an EMBL/GenBank/DDBJ whole genome shotgun (WGS) entry which is preliminary data.</text>
</comment>
<evidence type="ECO:0000313" key="2">
    <source>
        <dbReference type="EMBL" id="GIY40441.1"/>
    </source>
</evidence>
<gene>
    <name evidence="2" type="ORF">CEXT_663301</name>
</gene>
<keyword evidence="3" id="KW-1185">Reference proteome</keyword>
<name>A0AAV4T522_CAEEX</name>
<dbReference type="AlphaFoldDB" id="A0AAV4T522"/>
<dbReference type="Proteomes" id="UP001054945">
    <property type="component" value="Unassembled WGS sequence"/>
</dbReference>
<accession>A0AAV4T522</accession>
<organism evidence="2 3">
    <name type="scientific">Caerostris extrusa</name>
    <name type="common">Bark spider</name>
    <name type="synonym">Caerostris bankana</name>
    <dbReference type="NCBI Taxonomy" id="172846"/>
    <lineage>
        <taxon>Eukaryota</taxon>
        <taxon>Metazoa</taxon>
        <taxon>Ecdysozoa</taxon>
        <taxon>Arthropoda</taxon>
        <taxon>Chelicerata</taxon>
        <taxon>Arachnida</taxon>
        <taxon>Araneae</taxon>
        <taxon>Araneomorphae</taxon>
        <taxon>Entelegynae</taxon>
        <taxon>Araneoidea</taxon>
        <taxon>Araneidae</taxon>
        <taxon>Caerostris</taxon>
    </lineage>
</organism>
<evidence type="ECO:0000313" key="3">
    <source>
        <dbReference type="Proteomes" id="UP001054945"/>
    </source>
</evidence>
<reference evidence="2 3" key="1">
    <citation type="submission" date="2021-06" db="EMBL/GenBank/DDBJ databases">
        <title>Caerostris extrusa draft genome.</title>
        <authorList>
            <person name="Kono N."/>
            <person name="Arakawa K."/>
        </authorList>
    </citation>
    <scope>NUCLEOTIDE SEQUENCE [LARGE SCALE GENOMIC DNA]</scope>
</reference>
<evidence type="ECO:0000256" key="1">
    <source>
        <dbReference type="SAM" id="MobiDB-lite"/>
    </source>
</evidence>
<sequence length="96" mass="10985">MIYSKDSCTKIASPGSNTEKKGWKYSKNKLHHPLFYLTTSFRKRSFHTSSIRKTLEMRHPRDLLNTHRGMSYAAKSGGTLAIIVLRNHSCKCPDTN</sequence>
<protein>
    <submittedName>
        <fullName evidence="2">Uncharacterized protein</fullName>
    </submittedName>
</protein>
<dbReference type="EMBL" id="BPLR01010612">
    <property type="protein sequence ID" value="GIY40441.1"/>
    <property type="molecule type" value="Genomic_DNA"/>
</dbReference>
<proteinExistence type="predicted"/>
<feature type="region of interest" description="Disordered" evidence="1">
    <location>
        <begin position="1"/>
        <end position="21"/>
    </location>
</feature>